<dbReference type="EMBL" id="JOKH01000003">
    <property type="protein sequence ID" value="KEQ17099.1"/>
    <property type="molecule type" value="Genomic_DNA"/>
</dbReference>
<name>A0A081NF76_9GAMM</name>
<protein>
    <recommendedName>
        <fullName evidence="3">GT44 domain-containing protein</fullName>
    </recommendedName>
</protein>
<reference evidence="1 2" key="1">
    <citation type="submission" date="2014-06" db="EMBL/GenBank/DDBJ databases">
        <title>Whole Genome Sequences of Three Symbiotic Endozoicomonas Bacteria.</title>
        <authorList>
            <person name="Neave M.J."/>
            <person name="Apprill A."/>
            <person name="Voolstra C.R."/>
        </authorList>
    </citation>
    <scope>NUCLEOTIDE SEQUENCE [LARGE SCALE GENOMIC DNA]</scope>
    <source>
        <strain evidence="1 2">DSM 25634</strain>
    </source>
</reference>
<dbReference type="Proteomes" id="UP000028073">
    <property type="component" value="Unassembled WGS sequence"/>
</dbReference>
<dbReference type="InterPro" id="IPR007577">
    <property type="entry name" value="GlycoTrfase_DXD_sugar-bd_CS"/>
</dbReference>
<dbReference type="AlphaFoldDB" id="A0A081NF76"/>
<dbReference type="SUPFAM" id="SSF53448">
    <property type="entry name" value="Nucleotide-diphospho-sugar transferases"/>
    <property type="match status" value="1"/>
</dbReference>
<evidence type="ECO:0008006" key="3">
    <source>
        <dbReference type="Google" id="ProtNLM"/>
    </source>
</evidence>
<proteinExistence type="predicted"/>
<comment type="caution">
    <text evidence="1">The sequence shown here is derived from an EMBL/GenBank/DDBJ whole genome shotgun (WGS) entry which is preliminary data.</text>
</comment>
<dbReference type="Pfam" id="PF04488">
    <property type="entry name" value="Gly_transf_sug"/>
    <property type="match status" value="1"/>
</dbReference>
<evidence type="ECO:0000313" key="1">
    <source>
        <dbReference type="EMBL" id="KEQ17099.1"/>
    </source>
</evidence>
<evidence type="ECO:0000313" key="2">
    <source>
        <dbReference type="Proteomes" id="UP000028073"/>
    </source>
</evidence>
<sequence length="364" mass="42342">MPDYAINTVQRFCTRAKKKVEPYSVNLWLDRRVQYEKAQALRSEYIDMEKEGMLKVRTLDELNPKVKADYSDNEVKLYHQFTSREGIGIECQAARADMYRLEILRQEGGIYSDMDADFYPWSALAERFSCDDSTQRDYLEFYFRRKVGLSSPPKPFSSWSSFFQKISDSTDECKRLTGKDSFRTLISEIREYIFSQSSRELENIEAIGGVLFKRSDLNFFKHWLINNNLIGALPNHKFIKTALLAILHKYAEADSITQRVPYDCKVSLDQMDKRRTNPIQVLKYSGPEHLSLLLEQYAKDEKLTVENLTFNEDSSYLALQKGAGRIDDITFSGLRISEFSYEDSNKAHGARSWDKKPPLESFEL</sequence>
<dbReference type="Gene3D" id="3.90.550.20">
    <property type="match status" value="1"/>
</dbReference>
<keyword evidence="2" id="KW-1185">Reference proteome</keyword>
<organism evidence="1 2">
    <name type="scientific">Endozoicomonas numazuensis</name>
    <dbReference type="NCBI Taxonomy" id="1137799"/>
    <lineage>
        <taxon>Bacteria</taxon>
        <taxon>Pseudomonadati</taxon>
        <taxon>Pseudomonadota</taxon>
        <taxon>Gammaproteobacteria</taxon>
        <taxon>Oceanospirillales</taxon>
        <taxon>Endozoicomonadaceae</taxon>
        <taxon>Endozoicomonas</taxon>
    </lineage>
</organism>
<accession>A0A081NF76</accession>
<dbReference type="InterPro" id="IPR029044">
    <property type="entry name" value="Nucleotide-diphossugar_trans"/>
</dbReference>
<gene>
    <name evidence="1" type="ORF">GZ78_14555</name>
</gene>